<evidence type="ECO:0000313" key="3">
    <source>
        <dbReference type="EMBL" id="BBX18305.1"/>
    </source>
</evidence>
<keyword evidence="2" id="KW-0472">Membrane</keyword>
<evidence type="ECO:0000313" key="4">
    <source>
        <dbReference type="Proteomes" id="UP000467006"/>
    </source>
</evidence>
<name>A0A7I7K2N7_9MYCO</name>
<dbReference type="Proteomes" id="UP000467006">
    <property type="component" value="Chromosome"/>
</dbReference>
<comment type="subcellular location">
    <subcellularLocation>
        <location evidence="1">Membrane</location>
    </subcellularLocation>
</comment>
<dbReference type="PANTHER" id="PTHR37042">
    <property type="entry name" value="OUTER MEMBRANE PROTEIN RV1973"/>
    <property type="match status" value="1"/>
</dbReference>
<organism evidence="3 4">
    <name type="scientific">Mycolicibacterium duvalii</name>
    <dbReference type="NCBI Taxonomy" id="39688"/>
    <lineage>
        <taxon>Bacteria</taxon>
        <taxon>Bacillati</taxon>
        <taxon>Actinomycetota</taxon>
        <taxon>Actinomycetes</taxon>
        <taxon>Mycobacteriales</taxon>
        <taxon>Mycobacteriaceae</taxon>
        <taxon>Mycolicibacterium</taxon>
    </lineage>
</organism>
<dbReference type="KEGG" id="mdu:MDUV_31650"/>
<evidence type="ECO:0000256" key="2">
    <source>
        <dbReference type="ARBA" id="ARBA00023136"/>
    </source>
</evidence>
<dbReference type="AlphaFoldDB" id="A0A7I7K2N7"/>
<dbReference type="EMBL" id="AP022563">
    <property type="protein sequence ID" value="BBX18305.1"/>
    <property type="molecule type" value="Genomic_DNA"/>
</dbReference>
<accession>A0A7I7K2N7</accession>
<protein>
    <submittedName>
        <fullName evidence="3">Uncharacterized protein</fullName>
    </submittedName>
</protein>
<keyword evidence="4" id="KW-1185">Reference proteome</keyword>
<evidence type="ECO:0000256" key="1">
    <source>
        <dbReference type="ARBA" id="ARBA00004370"/>
    </source>
</evidence>
<dbReference type="GO" id="GO:0016020">
    <property type="term" value="C:membrane"/>
    <property type="evidence" value="ECO:0007669"/>
    <property type="project" value="UniProtKB-SubCell"/>
</dbReference>
<reference evidence="3 4" key="1">
    <citation type="journal article" date="2019" name="Emerg. Microbes Infect.">
        <title>Comprehensive subspecies identification of 175 nontuberculous mycobacteria species based on 7547 genomic profiles.</title>
        <authorList>
            <person name="Matsumoto Y."/>
            <person name="Kinjo T."/>
            <person name="Motooka D."/>
            <person name="Nabeya D."/>
            <person name="Jung N."/>
            <person name="Uechi K."/>
            <person name="Horii T."/>
            <person name="Iida T."/>
            <person name="Fujita J."/>
            <person name="Nakamura S."/>
        </authorList>
    </citation>
    <scope>NUCLEOTIDE SEQUENCE [LARGE SCALE GENOMIC DNA]</scope>
    <source>
        <strain evidence="3 4">JCM 6396</strain>
    </source>
</reference>
<sequence length="105" mass="11122">MHAHEARQSTQANGLYLQAARQGAVNLTTIDYHEADVDIQRILDSATGTFYDVFAQRSTPFVDLVKQTQSKAVGTVAESGLESVTGDEAKAIVAVKVITSNAAAA</sequence>
<proteinExistence type="predicted"/>
<gene>
    <name evidence="3" type="ORF">MDUV_31650</name>
</gene>
<dbReference type="PANTHER" id="PTHR37042:SF4">
    <property type="entry name" value="OUTER MEMBRANE PROTEIN RV1973"/>
    <property type="match status" value="1"/>
</dbReference>